<keyword evidence="7 8" id="KW-0472">Membrane</keyword>
<evidence type="ECO:0000256" key="7">
    <source>
        <dbReference type="ARBA" id="ARBA00023136"/>
    </source>
</evidence>
<feature type="transmembrane region" description="Helical" evidence="8">
    <location>
        <begin position="237"/>
        <end position="257"/>
    </location>
</feature>
<feature type="transmembrane region" description="Helical" evidence="8">
    <location>
        <begin position="154"/>
        <end position="172"/>
    </location>
</feature>
<feature type="transmembrane region" description="Helical" evidence="8">
    <location>
        <begin position="207"/>
        <end position="225"/>
    </location>
</feature>
<sequence>MNFFQLLTALTPILAVFLFLVVLRLPSSKAMPISFLTTAFLAIFVWKMDIIRVTAATIEGLIIAISILWIVFGAILLLNTLSLSGAMNSIRNGFTTISPDKRIQAIIIAWLFGSFIEGAAGFGTPAAIAAPILVALGFPPLAAVVTALVADSSAVTFGAVGTPILVGIGQGLQEGAALAPQVSEFIGPRTLEALLKETAETAVTIDLFIGTFIPLIIVMILTKFFGKNKSWKEGLEVWKFALVAGLAFTVPAYIAAHLLGPDFPSLIGGLFGLFIMVPIAKKGWLVPKTTWDFDHHVETPVLDEKQVPEKEMSLIRAWVPYILVAILLVLTRLKVLPLKEWLQSIKVGMTDILGTGISSKFEPLYLPGTIFILVVLITIYVHKMNNESIKRTFTSSILTLGGSAIALGTAVPMVRIFINSGVNEAELLSMPMELASLISIAVGGAWPLVSPLIGALGSFISGSATFSNMMFSLFQFSVAEQIGVNPVTILSSQVLGANAGNMVCVLNVVAAASVVGLVGKEGTIIRFTLGPMLFYVLMSGLLTFIVTYFI</sequence>
<evidence type="ECO:0000313" key="9">
    <source>
        <dbReference type="EMBL" id="MFE8699219.1"/>
    </source>
</evidence>
<name>A0ABW6K665_9BACI</name>
<feature type="transmembrane region" description="Helical" evidence="8">
    <location>
        <begin position="314"/>
        <end position="333"/>
    </location>
</feature>
<protein>
    <recommendedName>
        <fullName evidence="8">L-lactate permease</fullName>
    </recommendedName>
</protein>
<keyword evidence="3 8" id="KW-0813">Transport</keyword>
<feature type="transmembrane region" description="Helical" evidence="8">
    <location>
        <begin position="60"/>
        <end position="82"/>
    </location>
</feature>
<comment type="caution">
    <text evidence="8">Lacks conserved residue(s) required for the propagation of feature annotation.</text>
</comment>
<keyword evidence="6 8" id="KW-1133">Transmembrane helix</keyword>
<feature type="transmembrane region" description="Helical" evidence="8">
    <location>
        <begin position="30"/>
        <end position="48"/>
    </location>
</feature>
<dbReference type="NCBIfam" id="TIGR00795">
    <property type="entry name" value="lctP"/>
    <property type="match status" value="1"/>
</dbReference>
<evidence type="ECO:0000256" key="5">
    <source>
        <dbReference type="ARBA" id="ARBA00022692"/>
    </source>
</evidence>
<accession>A0ABW6K665</accession>
<comment type="similarity">
    <text evidence="2 8">Belongs to the lactate permease family.</text>
</comment>
<dbReference type="PANTHER" id="PTHR30003:SF0">
    <property type="entry name" value="GLYCOLATE PERMEASE GLCA-RELATED"/>
    <property type="match status" value="1"/>
</dbReference>
<keyword evidence="5 8" id="KW-0812">Transmembrane</keyword>
<proteinExistence type="inferred from homology"/>
<feature type="transmembrane region" description="Helical" evidence="8">
    <location>
        <begin position="531"/>
        <end position="549"/>
    </location>
</feature>
<evidence type="ECO:0000256" key="4">
    <source>
        <dbReference type="ARBA" id="ARBA00022475"/>
    </source>
</evidence>
<feature type="transmembrane region" description="Helical" evidence="8">
    <location>
        <begin position="393"/>
        <end position="418"/>
    </location>
</feature>
<evidence type="ECO:0000256" key="2">
    <source>
        <dbReference type="ARBA" id="ARBA00010100"/>
    </source>
</evidence>
<dbReference type="Pfam" id="PF02652">
    <property type="entry name" value="Lactate_perm"/>
    <property type="match status" value="1"/>
</dbReference>
<feature type="transmembrane region" description="Helical" evidence="8">
    <location>
        <begin position="128"/>
        <end position="149"/>
    </location>
</feature>
<feature type="transmembrane region" description="Helical" evidence="8">
    <location>
        <begin position="364"/>
        <end position="381"/>
    </location>
</feature>
<dbReference type="InterPro" id="IPR003804">
    <property type="entry name" value="Lactate_perm"/>
</dbReference>
<feature type="transmembrane region" description="Helical" evidence="8">
    <location>
        <begin position="430"/>
        <end position="449"/>
    </location>
</feature>
<evidence type="ECO:0000256" key="6">
    <source>
        <dbReference type="ARBA" id="ARBA00022989"/>
    </source>
</evidence>
<keyword evidence="4 8" id="KW-1003">Cell membrane</keyword>
<feature type="transmembrane region" description="Helical" evidence="8">
    <location>
        <begin position="263"/>
        <end position="280"/>
    </location>
</feature>
<comment type="function">
    <text evidence="8">Uptake of L-lactate across the membrane. Can also transport D-lactate and glycolate.</text>
</comment>
<feature type="transmembrane region" description="Helical" evidence="8">
    <location>
        <begin position="103"/>
        <end position="122"/>
    </location>
</feature>
<evidence type="ECO:0000256" key="1">
    <source>
        <dbReference type="ARBA" id="ARBA00004651"/>
    </source>
</evidence>
<dbReference type="EMBL" id="JBIACK010000001">
    <property type="protein sequence ID" value="MFE8699219.1"/>
    <property type="molecule type" value="Genomic_DNA"/>
</dbReference>
<evidence type="ECO:0000313" key="10">
    <source>
        <dbReference type="Proteomes" id="UP001601059"/>
    </source>
</evidence>
<comment type="subcellular location">
    <subcellularLocation>
        <location evidence="1 8">Cell membrane</location>
        <topology evidence="1 8">Multi-pass membrane protein</topology>
    </subcellularLocation>
</comment>
<dbReference type="RefSeq" id="WP_389357244.1">
    <property type="nucleotide sequence ID" value="NZ_JBIACK010000001.1"/>
</dbReference>
<gene>
    <name evidence="9" type="ORF">ACFYKX_01145</name>
</gene>
<evidence type="ECO:0000256" key="3">
    <source>
        <dbReference type="ARBA" id="ARBA00022448"/>
    </source>
</evidence>
<feature type="transmembrane region" description="Helical" evidence="8">
    <location>
        <begin position="499"/>
        <end position="519"/>
    </location>
</feature>
<reference evidence="9 10" key="1">
    <citation type="submission" date="2024-08" db="EMBL/GenBank/DDBJ databases">
        <title>Two novel Cytobacillus novel species.</title>
        <authorList>
            <person name="Liu G."/>
        </authorList>
    </citation>
    <scope>NUCLEOTIDE SEQUENCE [LARGE SCALE GENOMIC DNA]</scope>
    <source>
        <strain evidence="9 10">FJAT-54145</strain>
    </source>
</reference>
<comment type="caution">
    <text evidence="9">The sequence shown here is derived from an EMBL/GenBank/DDBJ whole genome shotgun (WGS) entry which is preliminary data.</text>
</comment>
<feature type="transmembrane region" description="Helical" evidence="8">
    <location>
        <begin position="6"/>
        <end position="23"/>
    </location>
</feature>
<keyword evidence="10" id="KW-1185">Reference proteome</keyword>
<dbReference type="Proteomes" id="UP001601059">
    <property type="component" value="Unassembled WGS sequence"/>
</dbReference>
<dbReference type="PANTHER" id="PTHR30003">
    <property type="entry name" value="L-LACTATE PERMEASE"/>
    <property type="match status" value="1"/>
</dbReference>
<organism evidence="9 10">
    <name type="scientific">Cytobacillus spartinae</name>
    <dbReference type="NCBI Taxonomy" id="3299023"/>
    <lineage>
        <taxon>Bacteria</taxon>
        <taxon>Bacillati</taxon>
        <taxon>Bacillota</taxon>
        <taxon>Bacilli</taxon>
        <taxon>Bacillales</taxon>
        <taxon>Bacillaceae</taxon>
        <taxon>Cytobacillus</taxon>
    </lineage>
</organism>
<evidence type="ECO:0000256" key="8">
    <source>
        <dbReference type="RuleBase" id="RU365092"/>
    </source>
</evidence>